<protein>
    <submittedName>
        <fullName evidence="1">Uncharacterized protein</fullName>
    </submittedName>
</protein>
<accession>U6K861</accession>
<reference evidence="1" key="2">
    <citation type="submission" date="2013-10" db="EMBL/GenBank/DDBJ databases">
        <authorList>
            <person name="Aslett M."/>
        </authorList>
    </citation>
    <scope>NUCLEOTIDE SEQUENCE [LARGE SCALE GENOMIC DNA]</scope>
    <source>
        <strain evidence="1">Houghton</strain>
    </source>
</reference>
<evidence type="ECO:0000313" key="2">
    <source>
        <dbReference type="Proteomes" id="UP000030744"/>
    </source>
</evidence>
<sequence>MASPLLCILRHLHVVGNRAHLTSHRVKKQRVELDIDAGGAAGTTAAIATAAEETAVDKAPKEAEMATVSEEPAAGAGLTAAAREIAAAEAEAAEAAAVEEEAAAIAAAAV</sequence>
<name>U6K861_9EIME</name>
<keyword evidence="2" id="KW-1185">Reference proteome</keyword>
<dbReference type="AlphaFoldDB" id="U6K861"/>
<dbReference type="Proteomes" id="UP000030744">
    <property type="component" value="Unassembled WGS sequence"/>
</dbReference>
<dbReference type="GeneID" id="25383132"/>
<reference evidence="1" key="1">
    <citation type="submission" date="2013-10" db="EMBL/GenBank/DDBJ databases">
        <title>Genomic analysis of the causative agents of coccidiosis in chickens.</title>
        <authorList>
            <person name="Reid A.J."/>
            <person name="Blake D."/>
            <person name="Billington K."/>
            <person name="Browne H."/>
            <person name="Dunn M."/>
            <person name="Hung S."/>
            <person name="Kawahara F."/>
            <person name="Miranda-Saavedra D."/>
            <person name="Mourier T."/>
            <person name="Nagra H."/>
            <person name="Otto T.D."/>
            <person name="Rawlings N."/>
            <person name="Sanchez A."/>
            <person name="Sanders M."/>
            <person name="Subramaniam C."/>
            <person name="Tay Y."/>
            <person name="Dear P."/>
            <person name="Doerig C."/>
            <person name="Gruber A."/>
            <person name="Parkinson J."/>
            <person name="Shirley M."/>
            <person name="Wan K.L."/>
            <person name="Berriman M."/>
            <person name="Tomley F."/>
            <person name="Pain A."/>
        </authorList>
    </citation>
    <scope>NUCLEOTIDE SEQUENCE [LARGE SCALE GENOMIC DNA]</scope>
    <source>
        <strain evidence="1">Houghton</strain>
    </source>
</reference>
<dbReference type="RefSeq" id="XP_013356763.1">
    <property type="nucleotide sequence ID" value="XM_013501309.1"/>
</dbReference>
<organism evidence="1 2">
    <name type="scientific">Eimeria mitis</name>
    <dbReference type="NCBI Taxonomy" id="44415"/>
    <lineage>
        <taxon>Eukaryota</taxon>
        <taxon>Sar</taxon>
        <taxon>Alveolata</taxon>
        <taxon>Apicomplexa</taxon>
        <taxon>Conoidasida</taxon>
        <taxon>Coccidia</taxon>
        <taxon>Eucoccidiorida</taxon>
        <taxon>Eimeriorina</taxon>
        <taxon>Eimeriidae</taxon>
        <taxon>Eimeria</taxon>
    </lineage>
</organism>
<gene>
    <name evidence="1" type="ORF">EMH_0088510</name>
</gene>
<evidence type="ECO:0000313" key="1">
    <source>
        <dbReference type="EMBL" id="CDJ34200.1"/>
    </source>
</evidence>
<dbReference type="VEuPathDB" id="ToxoDB:EMH_0088510"/>
<dbReference type="EMBL" id="HG686231">
    <property type="protein sequence ID" value="CDJ34200.1"/>
    <property type="molecule type" value="Genomic_DNA"/>
</dbReference>
<proteinExistence type="predicted"/>